<sequence>VGLSGRDVVVLRNVSQSTAGLYKCEVLADYPSFEKDSEIRNMEVIEVPKHPPSLTLRKLQWKPDETLTANCTFPDVKPSPGFYWYINGDEIPTEFSHLDPPAQNGEYMNDPQNGGGKEPRRSLKFKTSTLSLKLYQSHFKRGQATLTCVTELTGLYHRSADVILTLPGIRAASPSQKLYGSVTSHLVKPSEGQILLALILVTMWLL</sequence>
<gene>
    <name evidence="3" type="ORF">SK128_015373</name>
</gene>
<evidence type="ECO:0000256" key="1">
    <source>
        <dbReference type="SAM" id="MobiDB-lite"/>
    </source>
</evidence>
<proteinExistence type="predicted"/>
<reference evidence="3 4" key="1">
    <citation type="submission" date="2023-11" db="EMBL/GenBank/DDBJ databases">
        <title>Halocaridina rubra genome assembly.</title>
        <authorList>
            <person name="Smith C."/>
        </authorList>
    </citation>
    <scope>NUCLEOTIDE SEQUENCE [LARGE SCALE GENOMIC DNA]</scope>
    <source>
        <strain evidence="3">EP-1</strain>
        <tissue evidence="3">Whole</tissue>
    </source>
</reference>
<comment type="caution">
    <text evidence="3">The sequence shown here is derived from an EMBL/GenBank/DDBJ whole genome shotgun (WGS) entry which is preliminary data.</text>
</comment>
<accession>A0AAN8XG68</accession>
<feature type="domain" description="Ig-like" evidence="2">
    <location>
        <begin position="52"/>
        <end position="165"/>
    </location>
</feature>
<evidence type="ECO:0000313" key="4">
    <source>
        <dbReference type="Proteomes" id="UP001381693"/>
    </source>
</evidence>
<dbReference type="PROSITE" id="PS50835">
    <property type="entry name" value="IG_LIKE"/>
    <property type="match status" value="1"/>
</dbReference>
<dbReference type="InterPro" id="IPR036179">
    <property type="entry name" value="Ig-like_dom_sf"/>
</dbReference>
<evidence type="ECO:0000313" key="3">
    <source>
        <dbReference type="EMBL" id="KAK7078614.1"/>
    </source>
</evidence>
<dbReference type="EMBL" id="JAXCGZ010007738">
    <property type="protein sequence ID" value="KAK7078614.1"/>
    <property type="molecule type" value="Genomic_DNA"/>
</dbReference>
<dbReference type="Gene3D" id="2.60.40.10">
    <property type="entry name" value="Immunoglobulins"/>
    <property type="match status" value="1"/>
</dbReference>
<dbReference type="PANTHER" id="PTHR21261">
    <property type="entry name" value="BEAT PROTEIN"/>
    <property type="match status" value="1"/>
</dbReference>
<dbReference type="InterPro" id="IPR013783">
    <property type="entry name" value="Ig-like_fold"/>
</dbReference>
<dbReference type="AlphaFoldDB" id="A0AAN8XG68"/>
<dbReference type="PANTHER" id="PTHR21261:SF15">
    <property type="entry name" value="BEATEN PATH IIIA, ISOFORM D-RELATED"/>
    <property type="match status" value="1"/>
</dbReference>
<protein>
    <recommendedName>
        <fullName evidence="2">Ig-like domain-containing protein</fullName>
    </recommendedName>
</protein>
<dbReference type="InterPro" id="IPR007110">
    <property type="entry name" value="Ig-like_dom"/>
</dbReference>
<feature type="region of interest" description="Disordered" evidence="1">
    <location>
        <begin position="96"/>
        <end position="121"/>
    </location>
</feature>
<feature type="non-terminal residue" evidence="3">
    <location>
        <position position="1"/>
    </location>
</feature>
<dbReference type="SUPFAM" id="SSF48726">
    <property type="entry name" value="Immunoglobulin"/>
    <property type="match status" value="1"/>
</dbReference>
<dbReference type="Proteomes" id="UP001381693">
    <property type="component" value="Unassembled WGS sequence"/>
</dbReference>
<evidence type="ECO:0000259" key="2">
    <source>
        <dbReference type="PROSITE" id="PS50835"/>
    </source>
</evidence>
<keyword evidence="4" id="KW-1185">Reference proteome</keyword>
<organism evidence="3 4">
    <name type="scientific">Halocaridina rubra</name>
    <name type="common">Hawaiian red shrimp</name>
    <dbReference type="NCBI Taxonomy" id="373956"/>
    <lineage>
        <taxon>Eukaryota</taxon>
        <taxon>Metazoa</taxon>
        <taxon>Ecdysozoa</taxon>
        <taxon>Arthropoda</taxon>
        <taxon>Crustacea</taxon>
        <taxon>Multicrustacea</taxon>
        <taxon>Malacostraca</taxon>
        <taxon>Eumalacostraca</taxon>
        <taxon>Eucarida</taxon>
        <taxon>Decapoda</taxon>
        <taxon>Pleocyemata</taxon>
        <taxon>Caridea</taxon>
        <taxon>Atyoidea</taxon>
        <taxon>Atyidae</taxon>
        <taxon>Halocaridina</taxon>
    </lineage>
</organism>
<name>A0AAN8XG68_HALRR</name>